<evidence type="ECO:0000313" key="11">
    <source>
        <dbReference type="EMBL" id="KAJ7950525.1"/>
    </source>
</evidence>
<dbReference type="GO" id="GO:0030246">
    <property type="term" value="F:carbohydrate binding"/>
    <property type="evidence" value="ECO:0007669"/>
    <property type="project" value="InterPro"/>
</dbReference>
<reference evidence="11" key="1">
    <citation type="journal article" date="2023" name="Science">
        <title>Elucidation of the pathway for biosynthesis of saponin adjuvants from the soapbark tree.</title>
        <authorList>
            <person name="Reed J."/>
            <person name="Orme A."/>
            <person name="El-Demerdash A."/>
            <person name="Owen C."/>
            <person name="Martin L.B.B."/>
            <person name="Misra R.C."/>
            <person name="Kikuchi S."/>
            <person name="Rejzek M."/>
            <person name="Martin A.C."/>
            <person name="Harkess A."/>
            <person name="Leebens-Mack J."/>
            <person name="Louveau T."/>
            <person name="Stephenson M.J."/>
            <person name="Osbourn A."/>
        </authorList>
    </citation>
    <scope>NUCLEOTIDE SEQUENCE</scope>
    <source>
        <strain evidence="11">S10</strain>
    </source>
</reference>
<dbReference type="Pfam" id="PF01301">
    <property type="entry name" value="Glyco_hydro_35"/>
    <property type="match status" value="1"/>
</dbReference>
<dbReference type="Pfam" id="PF02140">
    <property type="entry name" value="SUEL_Lectin"/>
    <property type="match status" value="1"/>
</dbReference>
<dbReference type="InterPro" id="IPR041392">
    <property type="entry name" value="GHD"/>
</dbReference>
<gene>
    <name evidence="11" type="ORF">O6P43_026707</name>
</gene>
<dbReference type="GO" id="GO:0004565">
    <property type="term" value="F:beta-galactosidase activity"/>
    <property type="evidence" value="ECO:0007669"/>
    <property type="project" value="UniProtKB-EC"/>
</dbReference>
<dbReference type="SUPFAM" id="SSF51445">
    <property type="entry name" value="(Trans)glycosidases"/>
    <property type="match status" value="1"/>
</dbReference>
<dbReference type="Gene3D" id="2.60.120.740">
    <property type="match status" value="1"/>
</dbReference>
<protein>
    <recommendedName>
        <fullName evidence="3 7">Beta-galactosidase</fullName>
        <ecNumber evidence="3 7">3.2.1.23</ecNumber>
    </recommendedName>
</protein>
<comment type="catalytic activity">
    <reaction evidence="1 7">
        <text>Hydrolysis of terminal non-reducing beta-D-galactose residues in beta-D-galactosides.</text>
        <dbReference type="EC" id="3.2.1.23"/>
    </reaction>
</comment>
<keyword evidence="6 7" id="KW-0326">Glycosidase</keyword>
<dbReference type="Gene3D" id="2.60.120.260">
    <property type="entry name" value="Galactose-binding domain-like"/>
    <property type="match status" value="1"/>
</dbReference>
<evidence type="ECO:0000256" key="5">
    <source>
        <dbReference type="ARBA" id="ARBA00022801"/>
    </source>
</evidence>
<comment type="similarity">
    <text evidence="2 8">Belongs to the glycosyl hydrolase 35 family.</text>
</comment>
<dbReference type="InterPro" id="IPR000922">
    <property type="entry name" value="Lectin_gal-bd_dom"/>
</dbReference>
<evidence type="ECO:0000256" key="4">
    <source>
        <dbReference type="ARBA" id="ARBA00022729"/>
    </source>
</evidence>
<feature type="chain" id="PRO_5042138239" description="Beta-galactosidase" evidence="9">
    <location>
        <begin position="24"/>
        <end position="775"/>
    </location>
</feature>
<dbReference type="InterPro" id="IPR043159">
    <property type="entry name" value="Lectin_gal-bd_sf"/>
</dbReference>
<dbReference type="InterPro" id="IPR001944">
    <property type="entry name" value="Glycoside_Hdrlase_35"/>
</dbReference>
<dbReference type="CDD" id="cd22842">
    <property type="entry name" value="Gal_Rha_Lectin_BGal"/>
    <property type="match status" value="1"/>
</dbReference>
<evidence type="ECO:0000256" key="7">
    <source>
        <dbReference type="RuleBase" id="RU000675"/>
    </source>
</evidence>
<feature type="domain" description="SUEL-type lectin" evidence="10">
    <location>
        <begin position="690"/>
        <end position="775"/>
    </location>
</feature>
<evidence type="ECO:0000256" key="8">
    <source>
        <dbReference type="RuleBase" id="RU003679"/>
    </source>
</evidence>
<dbReference type="Pfam" id="PF21467">
    <property type="entry name" value="BetaGal_gal-bd"/>
    <property type="match status" value="1"/>
</dbReference>
<evidence type="ECO:0000256" key="2">
    <source>
        <dbReference type="ARBA" id="ARBA00009809"/>
    </source>
</evidence>
<evidence type="ECO:0000256" key="6">
    <source>
        <dbReference type="ARBA" id="ARBA00023295"/>
    </source>
</evidence>
<comment type="caution">
    <text evidence="11">The sequence shown here is derived from an EMBL/GenBank/DDBJ whole genome shotgun (WGS) entry which is preliminary data.</text>
</comment>
<dbReference type="FunFam" id="2.60.120.260:FF:000142">
    <property type="entry name" value="Beta-galactosidase"/>
    <property type="match status" value="1"/>
</dbReference>
<dbReference type="InterPro" id="IPR048913">
    <property type="entry name" value="BetaGal_gal-bd"/>
</dbReference>
<dbReference type="EC" id="3.2.1.23" evidence="3 7"/>
<evidence type="ECO:0000256" key="1">
    <source>
        <dbReference type="ARBA" id="ARBA00001412"/>
    </source>
</evidence>
<dbReference type="PRINTS" id="PR00742">
    <property type="entry name" value="GLHYDRLASE35"/>
</dbReference>
<dbReference type="GO" id="GO:0005975">
    <property type="term" value="P:carbohydrate metabolic process"/>
    <property type="evidence" value="ECO:0007669"/>
    <property type="project" value="InterPro"/>
</dbReference>
<proteinExistence type="inferred from homology"/>
<evidence type="ECO:0000256" key="3">
    <source>
        <dbReference type="ARBA" id="ARBA00012756"/>
    </source>
</evidence>
<sequence>MVSSEIEFLFVLCLALLCSSCLAVGVTYDSRALVINGERRIIFSGAIHYPRSTPEMWPDLIQKAKHGGLDAIETYIFWDRHEPFRRKYDFTGNLDFIKFFKLIQKEGLSVIVRIGPYVCAEWNYGGFPLWLHKMPGVELRTNNQIYKNEMQIFTTKIVNMCKQEKLFASQGGPIILAQIENEYGNIMSSFGDAGKAYIQWCAQMAVAQNIGVPWIMCQQADAPKPMINTCNGYYCHDFQPSNPNSPKIFTENWLGWFKKWGERDPHRSAEDTAYSVARFFQNGGILNNYYMYHGGTNFGRTSGGPYITTTYDYDAPLDEFGNLNQPKWGHLKQLHEAIKLGEKILTNSTRDDKELGNSVTLTTYKNNVTGERFCFLSNVDQSKDANIDLQQDGKYFVPAWSVTVLNDCNNEVYNTAKIKSQTSIMIKKKDERGASDQLSWKWLPEAIKDTLKGRGKFQANQLLEQKSVTSDSSDYLWYMTGVHINDTSAWSNAILDLNTTGHVLHAFINRKFIGSQWGLVGEGFRFEKNVTLKHGTNIITLLSATVGLPNYGAKYDLIPQGIAGGPVQLIGNNITTDLSSNPWSYKVGLNGETKRMGKGQAWVNGKSIGRYWPSFLANKDGCSDTCDYRGPYKPEKCNTNCGNSSQRWYHVPRSFFNNDSNTLILFEEIGGNPENVSVQTVTTVTICGQATEGSTLELSCQGGRTISAIQFASFGDPQGNCGSFKKGSWEALNSFSAVEAVCIGKESCGLSVTKETFGLKNNGNINRRLAVQATC</sequence>
<evidence type="ECO:0000259" key="10">
    <source>
        <dbReference type="PROSITE" id="PS50228"/>
    </source>
</evidence>
<dbReference type="FunFam" id="3.20.20.80:FF:000006">
    <property type="entry name" value="Beta-galactosidase"/>
    <property type="match status" value="1"/>
</dbReference>
<dbReference type="Gene3D" id="3.20.20.80">
    <property type="entry name" value="Glycosidases"/>
    <property type="match status" value="1"/>
</dbReference>
<dbReference type="InterPro" id="IPR019801">
    <property type="entry name" value="Glyco_hydro_35_CS"/>
</dbReference>
<evidence type="ECO:0000313" key="12">
    <source>
        <dbReference type="Proteomes" id="UP001163823"/>
    </source>
</evidence>
<feature type="signal peptide" evidence="9">
    <location>
        <begin position="1"/>
        <end position="23"/>
    </location>
</feature>
<dbReference type="AlphaFoldDB" id="A0AAD7L2Q0"/>
<evidence type="ECO:0000256" key="9">
    <source>
        <dbReference type="SAM" id="SignalP"/>
    </source>
</evidence>
<dbReference type="SUPFAM" id="SSF49785">
    <property type="entry name" value="Galactose-binding domain-like"/>
    <property type="match status" value="2"/>
</dbReference>
<dbReference type="PROSITE" id="PS01182">
    <property type="entry name" value="GLYCOSYL_HYDROL_F35"/>
    <property type="match status" value="1"/>
</dbReference>
<name>A0AAD7L2Q0_QUISA</name>
<keyword evidence="5 7" id="KW-0378">Hydrolase</keyword>
<dbReference type="InterPro" id="IPR031330">
    <property type="entry name" value="Gly_Hdrlase_35_cat"/>
</dbReference>
<dbReference type="PANTHER" id="PTHR23421">
    <property type="entry name" value="BETA-GALACTOSIDASE RELATED"/>
    <property type="match status" value="1"/>
</dbReference>
<dbReference type="EMBL" id="JARAOO010000011">
    <property type="protein sequence ID" value="KAJ7950525.1"/>
    <property type="molecule type" value="Genomic_DNA"/>
</dbReference>
<dbReference type="KEGG" id="qsa:O6P43_026707"/>
<dbReference type="Proteomes" id="UP001163823">
    <property type="component" value="Chromosome 11"/>
</dbReference>
<dbReference type="PROSITE" id="PS50228">
    <property type="entry name" value="SUEL_LECTIN"/>
    <property type="match status" value="1"/>
</dbReference>
<organism evidence="11 12">
    <name type="scientific">Quillaja saponaria</name>
    <name type="common">Soap bark tree</name>
    <dbReference type="NCBI Taxonomy" id="32244"/>
    <lineage>
        <taxon>Eukaryota</taxon>
        <taxon>Viridiplantae</taxon>
        <taxon>Streptophyta</taxon>
        <taxon>Embryophyta</taxon>
        <taxon>Tracheophyta</taxon>
        <taxon>Spermatophyta</taxon>
        <taxon>Magnoliopsida</taxon>
        <taxon>eudicotyledons</taxon>
        <taxon>Gunneridae</taxon>
        <taxon>Pentapetalae</taxon>
        <taxon>rosids</taxon>
        <taxon>fabids</taxon>
        <taxon>Fabales</taxon>
        <taxon>Quillajaceae</taxon>
        <taxon>Quillaja</taxon>
    </lineage>
</organism>
<dbReference type="Pfam" id="PF17834">
    <property type="entry name" value="GHD"/>
    <property type="match status" value="1"/>
</dbReference>
<keyword evidence="4 9" id="KW-0732">Signal</keyword>
<keyword evidence="12" id="KW-1185">Reference proteome</keyword>
<dbReference type="InterPro" id="IPR017853">
    <property type="entry name" value="GH"/>
</dbReference>
<accession>A0AAD7L2Q0</accession>
<dbReference type="InterPro" id="IPR008979">
    <property type="entry name" value="Galactose-bd-like_sf"/>
</dbReference>